<keyword evidence="3" id="KW-1185">Reference proteome</keyword>
<feature type="compositionally biased region" description="Low complexity" evidence="1">
    <location>
        <begin position="38"/>
        <end position="56"/>
    </location>
</feature>
<evidence type="ECO:0000256" key="1">
    <source>
        <dbReference type="SAM" id="MobiDB-lite"/>
    </source>
</evidence>
<dbReference type="OMA" id="KWELVFG"/>
<dbReference type="VEuPathDB" id="AmoebaDB:NfTy_014970"/>
<dbReference type="RefSeq" id="XP_044567555.1">
    <property type="nucleotide sequence ID" value="XM_044701161.1"/>
</dbReference>
<organism evidence="2 3">
    <name type="scientific">Naegleria fowleri</name>
    <name type="common">Brain eating amoeba</name>
    <dbReference type="NCBI Taxonomy" id="5763"/>
    <lineage>
        <taxon>Eukaryota</taxon>
        <taxon>Discoba</taxon>
        <taxon>Heterolobosea</taxon>
        <taxon>Tetramitia</taxon>
        <taxon>Eutetramitia</taxon>
        <taxon>Vahlkampfiidae</taxon>
        <taxon>Naegleria</taxon>
    </lineage>
</organism>
<accession>A0A6A5C7J1</accession>
<name>A0A6A5C7J1_NAEFO</name>
<comment type="caution">
    <text evidence="2">The sequence shown here is derived from an EMBL/GenBank/DDBJ whole genome shotgun (WGS) entry which is preliminary data.</text>
</comment>
<feature type="compositionally biased region" description="Polar residues" evidence="1">
    <location>
        <begin position="27"/>
        <end position="37"/>
    </location>
</feature>
<feature type="region of interest" description="Disordered" evidence="1">
    <location>
        <begin position="82"/>
        <end position="105"/>
    </location>
</feature>
<protein>
    <submittedName>
        <fullName evidence="2">Uncharacterized protein</fullName>
    </submittedName>
</protein>
<feature type="region of interest" description="Disordered" evidence="1">
    <location>
        <begin position="27"/>
        <end position="64"/>
    </location>
</feature>
<gene>
    <name evidence="2" type="ORF">FDP41_010821</name>
</gene>
<evidence type="ECO:0000313" key="2">
    <source>
        <dbReference type="EMBL" id="KAF0982842.1"/>
    </source>
</evidence>
<dbReference type="AlphaFoldDB" id="A0A6A5C7J1"/>
<dbReference type="VEuPathDB" id="AmoebaDB:NF0024670"/>
<evidence type="ECO:0000313" key="3">
    <source>
        <dbReference type="Proteomes" id="UP000444721"/>
    </source>
</evidence>
<dbReference type="OrthoDB" id="10607708at2759"/>
<proteinExistence type="predicted"/>
<dbReference type="EMBL" id="VFQX01000007">
    <property type="protein sequence ID" value="KAF0982842.1"/>
    <property type="molecule type" value="Genomic_DNA"/>
</dbReference>
<dbReference type="GeneID" id="68118036"/>
<dbReference type="Proteomes" id="UP000444721">
    <property type="component" value="Unassembled WGS sequence"/>
</dbReference>
<reference evidence="2 3" key="1">
    <citation type="journal article" date="2019" name="Sci. Rep.">
        <title>Nanopore sequencing improves the draft genome of the human pathogenic amoeba Naegleria fowleri.</title>
        <authorList>
            <person name="Liechti N."/>
            <person name="Schurch N."/>
            <person name="Bruggmann R."/>
            <person name="Wittwer M."/>
        </authorList>
    </citation>
    <scope>NUCLEOTIDE SEQUENCE [LARGE SCALE GENOMIC DNA]</scope>
    <source>
        <strain evidence="2 3">ATCC 30894</strain>
    </source>
</reference>
<sequence>MLVSVDHPCILSLCRAFKFLQEEEEPSSTNTTLLQGNVSSVGSSSGSSSSSSSSDSDTLHPNNIQPSDLIELFEQKPIHDVTKEKAKKQHAKKKDQTEDESLLNYDPGKGVPLFMDVSTGQSTKQKWELVFGVGPQRLELDSSRSGRLYMASLKALNLPYISTHLYKMKENQTSKQLEEICNKISKLCLMQESQLSNVMNQVLIPNIPLFDHYEKVSETLDRYLQEIDHHIELEEQQEAMQQKAFSKKSLREVMDTKKK</sequence>
<dbReference type="VEuPathDB" id="AmoebaDB:FDP41_010821"/>